<dbReference type="STRING" id="742152.A0A2H3J798"/>
<dbReference type="GO" id="GO:0009251">
    <property type="term" value="P:glucan catabolic process"/>
    <property type="evidence" value="ECO:0007669"/>
    <property type="project" value="TreeGrafter"/>
</dbReference>
<dbReference type="AlphaFoldDB" id="A0A2H3J798"/>
<dbReference type="GO" id="GO:0005576">
    <property type="term" value="C:extracellular region"/>
    <property type="evidence" value="ECO:0007669"/>
    <property type="project" value="TreeGrafter"/>
</dbReference>
<feature type="domain" description="Glycoside hydrolase family 5" evidence="5">
    <location>
        <begin position="177"/>
        <end position="455"/>
    </location>
</feature>
<evidence type="ECO:0000256" key="1">
    <source>
        <dbReference type="ARBA" id="ARBA00005641"/>
    </source>
</evidence>
<feature type="compositionally biased region" description="Low complexity" evidence="4">
    <location>
        <begin position="519"/>
        <end position="528"/>
    </location>
</feature>
<dbReference type="SUPFAM" id="SSF51445">
    <property type="entry name" value="(Trans)glycosidases"/>
    <property type="match status" value="1"/>
</dbReference>
<dbReference type="Pfam" id="PF00150">
    <property type="entry name" value="Cellulase"/>
    <property type="match status" value="1"/>
</dbReference>
<dbReference type="Proteomes" id="UP000218811">
    <property type="component" value="Unassembled WGS sequence"/>
</dbReference>
<keyword evidence="3" id="KW-0326">Glycosidase</keyword>
<dbReference type="InterPro" id="IPR017853">
    <property type="entry name" value="GH"/>
</dbReference>
<dbReference type="EMBL" id="KB467942">
    <property type="protein sequence ID" value="PCH38120.1"/>
    <property type="molecule type" value="Genomic_DNA"/>
</dbReference>
<sequence length="658" mass="71366">MVLTAQFFSSVLQALSLTQGSFKPTPNAGLATSSSLGNSKVTSTSSDYGLPHFYPAGQADDAQGSTPVSPAMPYMQLDAGVCNPTPYDAPPIINQTFPPFDQAKANVYRYRQQQSVNLGSWYVVLLSPYTTRLTIASRFVHEAWMTPSVFACAAGQQLSEIDIANGWNSTATARSVLEHHWDTFINQTDFEYLASIGINTVRLPIGYWSLGPSFCQGTPYANVSDVYQNSWPRVVRTINMAGEAGIGVLVDLHGAPGSQNGQPHSGISDGVTGLFGNPTYENMTISLLTFLMEQLVNVTNVIGIEILNEPQNVPELPDFYSRAIAAMRQVSPAATSFPLYIHDGFNIDQFASFVANRTDFVVVDHHSYFVFTPSDAAESANQHTVDIRTSIASDMTNASSLARRNLVIDEWSCALTPQSLANDPDPNQSRQAFCEGQMDMYTNTTAGWGFWAYDKEDCSDDPGWCFKAAVGNSLPSTFFSYGQGPLTSPGQLPALADLMGDMNAPATSAILASAQNAPTSTSSYSSQSGGWDASPTQAPAMSRRGRLRRRSDPSAWRRKRNSLSALRNHQRDDQATGMSPEQRSIAKGYSDGFFTAKIFALYGMSKLGFIGQYISDSIAKLGPTVVKPGTEGMYRQWFMRGLQDGENIVASHVGQSGG</sequence>
<gene>
    <name evidence="6" type="ORF">WOLCODRAFT_130689</name>
</gene>
<evidence type="ECO:0000313" key="7">
    <source>
        <dbReference type="Proteomes" id="UP000218811"/>
    </source>
</evidence>
<dbReference type="OMA" id="DDPGWCF"/>
<dbReference type="GO" id="GO:0046557">
    <property type="term" value="F:glucan endo-1,6-beta-glucosidase activity"/>
    <property type="evidence" value="ECO:0007669"/>
    <property type="project" value="TreeGrafter"/>
</dbReference>
<protein>
    <submittedName>
        <fullName evidence="6">Glycoside hydrolase family 5 protein</fullName>
    </submittedName>
</protein>
<accession>A0A2H3J798</accession>
<keyword evidence="7" id="KW-1185">Reference proteome</keyword>
<feature type="region of interest" description="Disordered" evidence="4">
    <location>
        <begin position="518"/>
        <end position="582"/>
    </location>
</feature>
<dbReference type="PANTHER" id="PTHR31297">
    <property type="entry name" value="GLUCAN ENDO-1,6-BETA-GLUCOSIDASE B"/>
    <property type="match status" value="1"/>
</dbReference>
<dbReference type="GO" id="GO:0009986">
    <property type="term" value="C:cell surface"/>
    <property type="evidence" value="ECO:0007669"/>
    <property type="project" value="TreeGrafter"/>
</dbReference>
<dbReference type="InterPro" id="IPR050386">
    <property type="entry name" value="Glycosyl_hydrolase_5"/>
</dbReference>
<organism evidence="6 7">
    <name type="scientific">Wolfiporia cocos (strain MD-104)</name>
    <name type="common">Brown rot fungus</name>
    <dbReference type="NCBI Taxonomy" id="742152"/>
    <lineage>
        <taxon>Eukaryota</taxon>
        <taxon>Fungi</taxon>
        <taxon>Dikarya</taxon>
        <taxon>Basidiomycota</taxon>
        <taxon>Agaricomycotina</taxon>
        <taxon>Agaricomycetes</taxon>
        <taxon>Polyporales</taxon>
        <taxon>Phaeolaceae</taxon>
        <taxon>Wolfiporia</taxon>
    </lineage>
</organism>
<name>A0A2H3J798_WOLCO</name>
<dbReference type="InterPro" id="IPR001547">
    <property type="entry name" value="Glyco_hydro_5"/>
</dbReference>
<evidence type="ECO:0000259" key="5">
    <source>
        <dbReference type="Pfam" id="PF00150"/>
    </source>
</evidence>
<proteinExistence type="inferred from homology"/>
<keyword evidence="2 6" id="KW-0378">Hydrolase</keyword>
<evidence type="ECO:0000256" key="4">
    <source>
        <dbReference type="SAM" id="MobiDB-lite"/>
    </source>
</evidence>
<dbReference type="PANTHER" id="PTHR31297:SF43">
    <property type="entry name" value="GLUCAN 1,3-BETA-GLUCOSIDASE 3"/>
    <property type="match status" value="1"/>
</dbReference>
<evidence type="ECO:0000256" key="2">
    <source>
        <dbReference type="ARBA" id="ARBA00022801"/>
    </source>
</evidence>
<evidence type="ECO:0000313" key="6">
    <source>
        <dbReference type="EMBL" id="PCH38120.1"/>
    </source>
</evidence>
<dbReference type="OrthoDB" id="1887033at2759"/>
<evidence type="ECO:0000256" key="3">
    <source>
        <dbReference type="ARBA" id="ARBA00023295"/>
    </source>
</evidence>
<dbReference type="Gene3D" id="3.20.20.80">
    <property type="entry name" value="Glycosidases"/>
    <property type="match status" value="1"/>
</dbReference>
<comment type="similarity">
    <text evidence="1">Belongs to the glycosyl hydrolase 5 (cellulase A) family.</text>
</comment>
<reference evidence="6 7" key="1">
    <citation type="journal article" date="2012" name="Science">
        <title>The Paleozoic origin of enzymatic lignin decomposition reconstructed from 31 fungal genomes.</title>
        <authorList>
            <person name="Floudas D."/>
            <person name="Binder M."/>
            <person name="Riley R."/>
            <person name="Barry K."/>
            <person name="Blanchette R.A."/>
            <person name="Henrissat B."/>
            <person name="Martinez A.T."/>
            <person name="Otillar R."/>
            <person name="Spatafora J.W."/>
            <person name="Yadav J.S."/>
            <person name="Aerts A."/>
            <person name="Benoit I."/>
            <person name="Boyd A."/>
            <person name="Carlson A."/>
            <person name="Copeland A."/>
            <person name="Coutinho P.M."/>
            <person name="de Vries R.P."/>
            <person name="Ferreira P."/>
            <person name="Findley K."/>
            <person name="Foster B."/>
            <person name="Gaskell J."/>
            <person name="Glotzer D."/>
            <person name="Gorecki P."/>
            <person name="Heitman J."/>
            <person name="Hesse C."/>
            <person name="Hori C."/>
            <person name="Igarashi K."/>
            <person name="Jurgens J.A."/>
            <person name="Kallen N."/>
            <person name="Kersten P."/>
            <person name="Kohler A."/>
            <person name="Kuees U."/>
            <person name="Kumar T.K.A."/>
            <person name="Kuo A."/>
            <person name="LaButti K."/>
            <person name="Larrondo L.F."/>
            <person name="Lindquist E."/>
            <person name="Ling A."/>
            <person name="Lombard V."/>
            <person name="Lucas S."/>
            <person name="Lundell T."/>
            <person name="Martin R."/>
            <person name="McLaughlin D.J."/>
            <person name="Morgenstern I."/>
            <person name="Morin E."/>
            <person name="Murat C."/>
            <person name="Nagy L.G."/>
            <person name="Nolan M."/>
            <person name="Ohm R.A."/>
            <person name="Patyshakuliyeva A."/>
            <person name="Rokas A."/>
            <person name="Ruiz-Duenas F.J."/>
            <person name="Sabat G."/>
            <person name="Salamov A."/>
            <person name="Samejima M."/>
            <person name="Schmutz J."/>
            <person name="Slot J.C."/>
            <person name="St John F."/>
            <person name="Stenlid J."/>
            <person name="Sun H."/>
            <person name="Sun S."/>
            <person name="Syed K."/>
            <person name="Tsang A."/>
            <person name="Wiebenga A."/>
            <person name="Young D."/>
            <person name="Pisabarro A."/>
            <person name="Eastwood D.C."/>
            <person name="Martin F."/>
            <person name="Cullen D."/>
            <person name="Grigoriev I.V."/>
            <person name="Hibbett D.S."/>
        </authorList>
    </citation>
    <scope>NUCLEOTIDE SEQUENCE [LARGE SCALE GENOMIC DNA]</scope>
    <source>
        <strain evidence="6 7">MD-104</strain>
    </source>
</reference>